<gene>
    <name evidence="2" type="ORF">ARC78_09845</name>
</gene>
<protein>
    <recommendedName>
        <fullName evidence="4">Lipocalin-like domain-containing protein</fullName>
    </recommendedName>
</protein>
<dbReference type="PROSITE" id="PS51257">
    <property type="entry name" value="PROKAR_LIPOPROTEIN"/>
    <property type="match status" value="1"/>
</dbReference>
<organism evidence="2 3">
    <name type="scientific">Stenotrophomonas pictorum JCM 9942</name>
    <dbReference type="NCBI Taxonomy" id="1236960"/>
    <lineage>
        <taxon>Bacteria</taxon>
        <taxon>Pseudomonadati</taxon>
        <taxon>Pseudomonadota</taxon>
        <taxon>Gammaproteobacteria</taxon>
        <taxon>Lysobacterales</taxon>
        <taxon>Lysobacteraceae</taxon>
        <taxon>Stenotrophomonas</taxon>
    </lineage>
</organism>
<proteinExistence type="predicted"/>
<dbReference type="Proteomes" id="UP000050836">
    <property type="component" value="Unassembled WGS sequence"/>
</dbReference>
<reference evidence="2 3" key="1">
    <citation type="submission" date="2015-10" db="EMBL/GenBank/DDBJ databases">
        <title>Genome sequencing and analysis of members of genus Stenotrophomonas.</title>
        <authorList>
            <person name="Patil P.P."/>
            <person name="Midha S."/>
            <person name="Patil P.B."/>
        </authorList>
    </citation>
    <scope>NUCLEOTIDE SEQUENCE [LARGE SCALE GENOMIC DNA]</scope>
    <source>
        <strain evidence="2 3">JCM 9942</strain>
    </source>
</reference>
<feature type="chain" id="PRO_5006390527" description="Lipocalin-like domain-containing protein" evidence="1">
    <location>
        <begin position="27"/>
        <end position="145"/>
    </location>
</feature>
<evidence type="ECO:0008006" key="4">
    <source>
        <dbReference type="Google" id="ProtNLM"/>
    </source>
</evidence>
<dbReference type="RefSeq" id="WP_054659874.1">
    <property type="nucleotide sequence ID" value="NZ_BAZI01000250.1"/>
</dbReference>
<evidence type="ECO:0000313" key="3">
    <source>
        <dbReference type="Proteomes" id="UP000050836"/>
    </source>
</evidence>
<accession>A0A0R0AB72</accession>
<evidence type="ECO:0000256" key="1">
    <source>
        <dbReference type="SAM" id="SignalP"/>
    </source>
</evidence>
<comment type="caution">
    <text evidence="2">The sequence shown here is derived from an EMBL/GenBank/DDBJ whole genome shotgun (WGS) entry which is preliminary data.</text>
</comment>
<keyword evidence="1" id="KW-0732">Signal</keyword>
<sequence>MLSPRSVAVAVAVAVLLGGLACLATAAASDAPALQGAWQLQSGESVNKEGAVVDYASQKLAGTKLLADGRFAFTTTSDGKFWAGGSGTYTTEGGRYVETPLMASYPLESGGLYEFRYTLEGDVWTLERWDGERRVEREVWRRVAR</sequence>
<keyword evidence="3" id="KW-1185">Reference proteome</keyword>
<feature type="signal peptide" evidence="1">
    <location>
        <begin position="1"/>
        <end position="26"/>
    </location>
</feature>
<evidence type="ECO:0000313" key="2">
    <source>
        <dbReference type="EMBL" id="KRG42235.1"/>
    </source>
</evidence>
<dbReference type="EMBL" id="LLXS01000020">
    <property type="protein sequence ID" value="KRG42235.1"/>
    <property type="molecule type" value="Genomic_DNA"/>
</dbReference>
<name>A0A0R0AB72_9GAMM</name>
<dbReference type="Gene3D" id="2.40.128.490">
    <property type="entry name" value="Uncharacterised protein PF14869, DUF4488"/>
    <property type="match status" value="1"/>
</dbReference>
<dbReference type="AlphaFoldDB" id="A0A0R0AB72"/>